<reference evidence="8 9" key="1">
    <citation type="submission" date="2019-04" db="EMBL/GenBank/DDBJ databases">
        <title>Annotation for the trematode Fasciola gigantica.</title>
        <authorList>
            <person name="Choi Y.-J."/>
        </authorList>
    </citation>
    <scope>NUCLEOTIDE SEQUENCE [LARGE SCALE GENOMIC DNA]</scope>
    <source>
        <strain evidence="8">Uganda_cow_1</strain>
    </source>
</reference>
<comment type="similarity">
    <text evidence="2 7">Belongs to the tetraspanin (TM4SF) family.</text>
</comment>
<feature type="transmembrane region" description="Helical" evidence="7">
    <location>
        <begin position="49"/>
        <end position="70"/>
    </location>
</feature>
<dbReference type="PRINTS" id="PR00259">
    <property type="entry name" value="TMFOUR"/>
</dbReference>
<keyword evidence="3 7" id="KW-0812">Transmembrane</keyword>
<evidence type="ECO:0000256" key="5">
    <source>
        <dbReference type="ARBA" id="ARBA00023136"/>
    </source>
</evidence>
<keyword evidence="6" id="KW-1015">Disulfide bond</keyword>
<proteinExistence type="inferred from homology"/>
<evidence type="ECO:0000256" key="1">
    <source>
        <dbReference type="ARBA" id="ARBA00004141"/>
    </source>
</evidence>
<dbReference type="Pfam" id="PF00335">
    <property type="entry name" value="Tetraspanin"/>
    <property type="match status" value="1"/>
</dbReference>
<evidence type="ECO:0000256" key="3">
    <source>
        <dbReference type="ARBA" id="ARBA00022692"/>
    </source>
</evidence>
<evidence type="ECO:0000256" key="4">
    <source>
        <dbReference type="ARBA" id="ARBA00022989"/>
    </source>
</evidence>
<dbReference type="EMBL" id="SUNJ01010562">
    <property type="protein sequence ID" value="TPP59552.1"/>
    <property type="molecule type" value="Genomic_DNA"/>
</dbReference>
<dbReference type="PIRSF" id="PIRSF002419">
    <property type="entry name" value="Tetraspanin"/>
    <property type="match status" value="1"/>
</dbReference>
<feature type="transmembrane region" description="Helical" evidence="7">
    <location>
        <begin position="82"/>
        <end position="107"/>
    </location>
</feature>
<keyword evidence="5 7" id="KW-0472">Membrane</keyword>
<dbReference type="Proteomes" id="UP000316759">
    <property type="component" value="Unassembled WGS sequence"/>
</dbReference>
<evidence type="ECO:0000313" key="9">
    <source>
        <dbReference type="Proteomes" id="UP000316759"/>
    </source>
</evidence>
<protein>
    <recommendedName>
        <fullName evidence="7">Tetraspanin</fullName>
    </recommendedName>
</protein>
<keyword evidence="9" id="KW-1185">Reference proteome</keyword>
<evidence type="ECO:0000256" key="6">
    <source>
        <dbReference type="PIRSR" id="PIRSR002419-1"/>
    </source>
</evidence>
<evidence type="ECO:0000256" key="7">
    <source>
        <dbReference type="RuleBase" id="RU361218"/>
    </source>
</evidence>
<comment type="subcellular location">
    <subcellularLocation>
        <location evidence="1 7">Membrane</location>
        <topology evidence="1 7">Multi-pass membrane protein</topology>
    </subcellularLocation>
</comment>
<feature type="transmembrane region" description="Helical" evidence="7">
    <location>
        <begin position="193"/>
        <end position="221"/>
    </location>
</feature>
<evidence type="ECO:0000313" key="8">
    <source>
        <dbReference type="EMBL" id="TPP59552.1"/>
    </source>
</evidence>
<dbReference type="STRING" id="46835.A0A504YD14"/>
<feature type="disulfide bond" evidence="6">
    <location>
        <begin position="147"/>
        <end position="164"/>
    </location>
</feature>
<dbReference type="CDD" id="cd03127">
    <property type="entry name" value="tetraspanin_LEL"/>
    <property type="match status" value="1"/>
</dbReference>
<name>A0A504YD14_FASGI</name>
<dbReference type="OrthoDB" id="10033535at2759"/>
<dbReference type="PANTHER" id="PTHR19282">
    <property type="entry name" value="TETRASPANIN"/>
    <property type="match status" value="1"/>
</dbReference>
<dbReference type="SUPFAM" id="SSF48652">
    <property type="entry name" value="Tetraspanin"/>
    <property type="match status" value="1"/>
</dbReference>
<dbReference type="AlphaFoldDB" id="A0A504YD14"/>
<feature type="transmembrane region" description="Helical" evidence="7">
    <location>
        <begin position="12"/>
        <end position="37"/>
    </location>
</feature>
<gene>
    <name evidence="8" type="ORF">FGIG_06071</name>
</gene>
<organism evidence="8 9">
    <name type="scientific">Fasciola gigantica</name>
    <name type="common">Giant liver fluke</name>
    <dbReference type="NCBI Taxonomy" id="46835"/>
    <lineage>
        <taxon>Eukaryota</taxon>
        <taxon>Metazoa</taxon>
        <taxon>Spiralia</taxon>
        <taxon>Lophotrochozoa</taxon>
        <taxon>Platyhelminthes</taxon>
        <taxon>Trematoda</taxon>
        <taxon>Digenea</taxon>
        <taxon>Plagiorchiida</taxon>
        <taxon>Echinostomata</taxon>
        <taxon>Echinostomatoidea</taxon>
        <taxon>Fasciolidae</taxon>
        <taxon>Fasciola</taxon>
    </lineage>
</organism>
<dbReference type="InterPro" id="IPR008952">
    <property type="entry name" value="Tetraspanin_EC2_sf"/>
</dbReference>
<dbReference type="Gene3D" id="1.10.1450.10">
    <property type="entry name" value="Tetraspanin"/>
    <property type="match status" value="1"/>
</dbReference>
<dbReference type="GO" id="GO:0016020">
    <property type="term" value="C:membrane"/>
    <property type="evidence" value="ECO:0007669"/>
    <property type="project" value="UniProtKB-SubCell"/>
</dbReference>
<keyword evidence="4 7" id="KW-1133">Transmembrane helix</keyword>
<feature type="disulfide bond" evidence="6">
    <location>
        <begin position="146"/>
        <end position="182"/>
    </location>
</feature>
<dbReference type="InterPro" id="IPR018499">
    <property type="entry name" value="Tetraspanin/Peripherin"/>
</dbReference>
<dbReference type="InterPro" id="IPR000301">
    <property type="entry name" value="Tetraspanin_animals"/>
</dbReference>
<comment type="caution">
    <text evidence="8">The sequence shown here is derived from an EMBL/GenBank/DDBJ whole genome shotgun (WGS) entry which is preliminary data.</text>
</comment>
<evidence type="ECO:0000256" key="2">
    <source>
        <dbReference type="ARBA" id="ARBA00006840"/>
    </source>
</evidence>
<accession>A0A504YD14</accession>
<sequence>MCKSCISCVRMLMIVFNVFFTVAGLVVLALGLYFYFSTFGLQGTGQHNVLAYTLIFIAIIGALSVVLGTLGCCGSYHYSRCLLGFYFVLLLIIFAIEIALGIAGFVFDDEARDLVHAVLQHGVEELRNAGTDEFRWMSAIQYMFSCCGYNGQIDYGIRIPKTCCPKQECGLFNAIVPAYKGCKERIDDIMQNFFILCIAIITAALVELIGLIFSMTLCCAVSSRDSGGYYHGVQT</sequence>